<evidence type="ECO:0000259" key="3">
    <source>
        <dbReference type="Pfam" id="PF01370"/>
    </source>
</evidence>
<name>S3CID2_GLAL2</name>
<evidence type="ECO:0000256" key="2">
    <source>
        <dbReference type="ARBA" id="ARBA00023445"/>
    </source>
</evidence>
<dbReference type="InterPro" id="IPR036291">
    <property type="entry name" value="NAD(P)-bd_dom_sf"/>
</dbReference>
<dbReference type="Pfam" id="PF01370">
    <property type="entry name" value="Epimerase"/>
    <property type="match status" value="1"/>
</dbReference>
<gene>
    <name evidence="4" type="ORF">GLAREA_02154</name>
</gene>
<reference evidence="4 5" key="1">
    <citation type="journal article" date="2013" name="BMC Genomics">
        <title>Genomics-driven discovery of the pneumocandin biosynthetic gene cluster in the fungus Glarea lozoyensis.</title>
        <authorList>
            <person name="Chen L."/>
            <person name="Yue Q."/>
            <person name="Zhang X."/>
            <person name="Xiang M."/>
            <person name="Wang C."/>
            <person name="Li S."/>
            <person name="Che Y."/>
            <person name="Ortiz-Lopez F.J."/>
            <person name="Bills G.F."/>
            <person name="Liu X."/>
            <person name="An Z."/>
        </authorList>
    </citation>
    <scope>NUCLEOTIDE SEQUENCE [LARGE SCALE GENOMIC DNA]</scope>
    <source>
        <strain evidence="5">ATCC 20868 / MF5171</strain>
    </source>
</reference>
<dbReference type="EMBL" id="KE145371">
    <property type="protein sequence ID" value="EPE26242.1"/>
    <property type="molecule type" value="Genomic_DNA"/>
</dbReference>
<dbReference type="KEGG" id="glz:GLAREA_02154"/>
<dbReference type="GeneID" id="19461212"/>
<evidence type="ECO:0000313" key="4">
    <source>
        <dbReference type="EMBL" id="EPE26242.1"/>
    </source>
</evidence>
<dbReference type="PANTHER" id="PTHR10366:SF812">
    <property type="entry name" value="VPS9 DOMAIN-CONTAINING PROTEIN"/>
    <property type="match status" value="1"/>
</dbReference>
<feature type="domain" description="NAD-dependent epimerase/dehydratase" evidence="3">
    <location>
        <begin position="4"/>
        <end position="233"/>
    </location>
</feature>
<dbReference type="InterPro" id="IPR050425">
    <property type="entry name" value="NAD(P)_dehydrat-like"/>
</dbReference>
<dbReference type="Proteomes" id="UP000016922">
    <property type="component" value="Unassembled WGS sequence"/>
</dbReference>
<keyword evidence="5" id="KW-1185">Reference proteome</keyword>
<dbReference type="GO" id="GO:0016616">
    <property type="term" value="F:oxidoreductase activity, acting on the CH-OH group of donors, NAD or NADP as acceptor"/>
    <property type="evidence" value="ECO:0007669"/>
    <property type="project" value="TreeGrafter"/>
</dbReference>
<dbReference type="Gene3D" id="3.40.50.720">
    <property type="entry name" value="NAD(P)-binding Rossmann-like Domain"/>
    <property type="match status" value="1"/>
</dbReference>
<evidence type="ECO:0000313" key="5">
    <source>
        <dbReference type="Proteomes" id="UP000016922"/>
    </source>
</evidence>
<dbReference type="SUPFAM" id="SSF51735">
    <property type="entry name" value="NAD(P)-binding Rossmann-fold domains"/>
    <property type="match status" value="1"/>
</dbReference>
<proteinExistence type="inferred from homology"/>
<sequence>MPTVLLTGSSGFIGFATLTRLLTSNYNVKAILRTSSQIPKIQRGLARSLPLSNLNSNREMNEELAKNVEFIIIPDLSAEGAFDGVLEDVEYIAHVASPMGMDVSDDYERDTIQPAVKMSTNILSAASKIPSIKRIVLISSIGALLDVDKFATGTLKNEPFTASDPIPLYPPHRPYAHPLLAYGASKSLALSAAESYINHHAPTYSLISLLPSLVLGPNYLAESRNDVLATTVRTLIRYVTGEKATMRTLPQTVDVGELAGVVGRCFGGGDKVKEGRYLVAAGEREWSVAKGVVRAKFGGELERGVV</sequence>
<dbReference type="eggNOG" id="KOG1502">
    <property type="taxonomic scope" value="Eukaryota"/>
</dbReference>
<dbReference type="OrthoDB" id="2735536at2759"/>
<dbReference type="HOGENOM" id="CLU_007383_9_2_1"/>
<dbReference type="STRING" id="1116229.S3CID2"/>
<comment type="similarity">
    <text evidence="2">Belongs to the NAD(P)-dependent epimerase/dehydratase family. Dihydroflavonol-4-reductase subfamily.</text>
</comment>
<evidence type="ECO:0000256" key="1">
    <source>
        <dbReference type="ARBA" id="ARBA00023002"/>
    </source>
</evidence>
<dbReference type="RefSeq" id="XP_008087561.1">
    <property type="nucleotide sequence ID" value="XM_008089370.1"/>
</dbReference>
<dbReference type="InterPro" id="IPR001509">
    <property type="entry name" value="Epimerase_deHydtase"/>
</dbReference>
<keyword evidence="1" id="KW-0560">Oxidoreductase</keyword>
<dbReference type="OMA" id="WKFRETA"/>
<organism evidence="4 5">
    <name type="scientific">Glarea lozoyensis (strain ATCC 20868 / MF5171)</name>
    <dbReference type="NCBI Taxonomy" id="1116229"/>
    <lineage>
        <taxon>Eukaryota</taxon>
        <taxon>Fungi</taxon>
        <taxon>Dikarya</taxon>
        <taxon>Ascomycota</taxon>
        <taxon>Pezizomycotina</taxon>
        <taxon>Leotiomycetes</taxon>
        <taxon>Helotiales</taxon>
        <taxon>Helotiaceae</taxon>
        <taxon>Glarea</taxon>
    </lineage>
</organism>
<dbReference type="AlphaFoldDB" id="S3CID2"/>
<accession>S3CID2</accession>
<dbReference type="PANTHER" id="PTHR10366">
    <property type="entry name" value="NAD DEPENDENT EPIMERASE/DEHYDRATASE"/>
    <property type="match status" value="1"/>
</dbReference>
<protein>
    <submittedName>
        <fullName evidence="4">NAD(P)-binding Rossmann-fold containing protein</fullName>
    </submittedName>
</protein>